<organism evidence="1 2">
    <name type="scientific">Caerostris darwini</name>
    <dbReference type="NCBI Taxonomy" id="1538125"/>
    <lineage>
        <taxon>Eukaryota</taxon>
        <taxon>Metazoa</taxon>
        <taxon>Ecdysozoa</taxon>
        <taxon>Arthropoda</taxon>
        <taxon>Chelicerata</taxon>
        <taxon>Arachnida</taxon>
        <taxon>Araneae</taxon>
        <taxon>Araneomorphae</taxon>
        <taxon>Entelegynae</taxon>
        <taxon>Araneoidea</taxon>
        <taxon>Araneidae</taxon>
        <taxon>Caerostris</taxon>
    </lineage>
</organism>
<reference evidence="1 2" key="1">
    <citation type="submission" date="2021-06" db="EMBL/GenBank/DDBJ databases">
        <title>Caerostris darwini draft genome.</title>
        <authorList>
            <person name="Kono N."/>
            <person name="Arakawa K."/>
        </authorList>
    </citation>
    <scope>NUCLEOTIDE SEQUENCE [LARGE SCALE GENOMIC DNA]</scope>
</reference>
<evidence type="ECO:0000313" key="1">
    <source>
        <dbReference type="EMBL" id="GIY43926.1"/>
    </source>
</evidence>
<keyword evidence="2" id="KW-1185">Reference proteome</keyword>
<gene>
    <name evidence="1" type="ORF">CDAR_611181</name>
</gene>
<proteinExistence type="predicted"/>
<comment type="caution">
    <text evidence="1">The sequence shown here is derived from an EMBL/GenBank/DDBJ whole genome shotgun (WGS) entry which is preliminary data.</text>
</comment>
<protein>
    <recommendedName>
        <fullName evidence="3">Secreted protein</fullName>
    </recommendedName>
</protein>
<dbReference type="Proteomes" id="UP001054837">
    <property type="component" value="Unassembled WGS sequence"/>
</dbReference>
<evidence type="ECO:0000313" key="2">
    <source>
        <dbReference type="Proteomes" id="UP001054837"/>
    </source>
</evidence>
<dbReference type="EMBL" id="BPLQ01009431">
    <property type="protein sequence ID" value="GIY43926.1"/>
    <property type="molecule type" value="Genomic_DNA"/>
</dbReference>
<accession>A0AAV4TEQ3</accession>
<name>A0AAV4TEQ3_9ARAC</name>
<sequence>MFALMASAVARVMGRVSHCFIRMFQKSADWCVVQAETFRIFSYVPFKKKRIGKWVYEWKFFPISRVVCFLFDAVTVSDGISERGILFCLKCDFYCLRTTAES</sequence>
<dbReference type="AlphaFoldDB" id="A0AAV4TEQ3"/>
<evidence type="ECO:0008006" key="3">
    <source>
        <dbReference type="Google" id="ProtNLM"/>
    </source>
</evidence>